<dbReference type="EMBL" id="BONF01000010">
    <property type="protein sequence ID" value="GIF80534.1"/>
    <property type="molecule type" value="Genomic_DNA"/>
</dbReference>
<evidence type="ECO:0000313" key="2">
    <source>
        <dbReference type="EMBL" id="GIF80534.1"/>
    </source>
</evidence>
<reference evidence="2 3" key="1">
    <citation type="submission" date="2021-01" db="EMBL/GenBank/DDBJ databases">
        <title>Whole genome shotgun sequence of Catellatospora bangladeshensis NBRC 107357.</title>
        <authorList>
            <person name="Komaki H."/>
            <person name="Tamura T."/>
        </authorList>
    </citation>
    <scope>NUCLEOTIDE SEQUENCE [LARGE SCALE GENOMIC DNA]</scope>
    <source>
        <strain evidence="2 3">NBRC 107357</strain>
    </source>
</reference>
<dbReference type="AlphaFoldDB" id="A0A8J3JD97"/>
<evidence type="ECO:0000259" key="1">
    <source>
        <dbReference type="Pfam" id="PF13360"/>
    </source>
</evidence>
<comment type="caution">
    <text evidence="2">The sequence shown here is derived from an EMBL/GenBank/DDBJ whole genome shotgun (WGS) entry which is preliminary data.</text>
</comment>
<dbReference type="PANTHER" id="PTHR34512:SF30">
    <property type="entry name" value="OUTER MEMBRANE PROTEIN ASSEMBLY FACTOR BAMB"/>
    <property type="match status" value="1"/>
</dbReference>
<accession>A0A8J3JD97</accession>
<name>A0A8J3JD97_9ACTN</name>
<sequence length="363" mass="38534">MCRRGGRQPVAVPGTDAATGISDVVVTSHVLCFHRGMIFQVRWRHSVHQRAYETRSAVAGERVVVHERSSRLIGLDVRDGGVRWDAPGCRWPGALTIAGGRCLAIAQWQPHPWLLCFEVIAGEQLWRAELPPTTGHLAVAGGAAVVGGWRGYTPLGAHDLGTGSLLWRTPERVAVETPYAVDGHVLVAETGTGRIRRIDARTGGDIAAWRLPEPVLGVDSGPVFLPLDADRVLIRGVSRAVWVLCLPTGEIDRLPGVPEDTGAVRVAGGLVWCDTGEGQVALEPGTAAPWARVPLYGRLVGAVAVESGYVLASDQGKLVAVDPGGAVLGQATVDRRIGALHVTGRDRVLVMGKSELLAVDLRA</sequence>
<dbReference type="InterPro" id="IPR011047">
    <property type="entry name" value="Quinoprotein_ADH-like_sf"/>
</dbReference>
<dbReference type="PANTHER" id="PTHR34512">
    <property type="entry name" value="CELL SURFACE PROTEIN"/>
    <property type="match status" value="1"/>
</dbReference>
<dbReference type="Gene3D" id="2.130.10.10">
    <property type="entry name" value="YVTN repeat-like/Quinoprotein amine dehydrogenase"/>
    <property type="match status" value="1"/>
</dbReference>
<proteinExistence type="predicted"/>
<keyword evidence="3" id="KW-1185">Reference proteome</keyword>
<dbReference type="InterPro" id="IPR015943">
    <property type="entry name" value="WD40/YVTN_repeat-like_dom_sf"/>
</dbReference>
<dbReference type="InterPro" id="IPR002372">
    <property type="entry name" value="PQQ_rpt_dom"/>
</dbReference>
<organism evidence="2 3">
    <name type="scientific">Catellatospora bangladeshensis</name>
    <dbReference type="NCBI Taxonomy" id="310355"/>
    <lineage>
        <taxon>Bacteria</taxon>
        <taxon>Bacillati</taxon>
        <taxon>Actinomycetota</taxon>
        <taxon>Actinomycetes</taxon>
        <taxon>Micromonosporales</taxon>
        <taxon>Micromonosporaceae</taxon>
        <taxon>Catellatospora</taxon>
    </lineage>
</organism>
<evidence type="ECO:0000313" key="3">
    <source>
        <dbReference type="Proteomes" id="UP000601223"/>
    </source>
</evidence>
<gene>
    <name evidence="2" type="ORF">Cba03nite_18830</name>
</gene>
<dbReference type="Proteomes" id="UP000601223">
    <property type="component" value="Unassembled WGS sequence"/>
</dbReference>
<dbReference type="SUPFAM" id="SSF50998">
    <property type="entry name" value="Quinoprotein alcohol dehydrogenase-like"/>
    <property type="match status" value="1"/>
</dbReference>
<dbReference type="Pfam" id="PF13360">
    <property type="entry name" value="PQQ_2"/>
    <property type="match status" value="1"/>
</dbReference>
<feature type="domain" description="Pyrrolo-quinoline quinone repeat" evidence="1">
    <location>
        <begin position="121"/>
        <end position="361"/>
    </location>
</feature>
<protein>
    <recommendedName>
        <fullName evidence="1">Pyrrolo-quinoline quinone repeat domain-containing protein</fullName>
    </recommendedName>
</protein>
<dbReference type="Gene3D" id="2.40.10.480">
    <property type="match status" value="1"/>
</dbReference>